<dbReference type="Pfam" id="PF12704">
    <property type="entry name" value="MacB_PCD"/>
    <property type="match status" value="1"/>
</dbReference>
<dbReference type="RefSeq" id="WP_101345019.1">
    <property type="nucleotide sequence ID" value="NZ_PJAI02000010.1"/>
</dbReference>
<evidence type="ECO:0000256" key="3">
    <source>
        <dbReference type="ARBA" id="ARBA00022475"/>
    </source>
</evidence>
<evidence type="ECO:0000256" key="5">
    <source>
        <dbReference type="ARBA" id="ARBA00022989"/>
    </source>
</evidence>
<evidence type="ECO:0000259" key="9">
    <source>
        <dbReference type="Pfam" id="PF12704"/>
    </source>
</evidence>
<keyword evidence="4 7" id="KW-0812">Transmembrane</keyword>
<reference evidence="10 11" key="1">
    <citation type="submission" date="2019-08" db="EMBL/GenBank/DDBJ databases">
        <title>Microbe sample from Colwellia echini.</title>
        <authorList>
            <person name="Christiansen L."/>
            <person name="Pathiraja D."/>
            <person name="Schultz-Johansen M."/>
            <person name="Choi I.-G."/>
            <person name="Stougaard P."/>
        </authorList>
    </citation>
    <scope>NUCLEOTIDE SEQUENCE [LARGE SCALE GENOMIC DNA]</scope>
    <source>
        <strain evidence="10 11">A3</strain>
    </source>
</reference>
<keyword evidence="11" id="KW-1185">Reference proteome</keyword>
<evidence type="ECO:0000259" key="8">
    <source>
        <dbReference type="Pfam" id="PF02687"/>
    </source>
</evidence>
<dbReference type="InterPro" id="IPR025857">
    <property type="entry name" value="MacB_PCD"/>
</dbReference>
<feature type="transmembrane region" description="Helical" evidence="7">
    <location>
        <begin position="319"/>
        <end position="342"/>
    </location>
</feature>
<feature type="transmembrane region" description="Helical" evidence="7">
    <location>
        <begin position="412"/>
        <end position="436"/>
    </location>
</feature>
<keyword evidence="6 7" id="KW-0472">Membrane</keyword>
<evidence type="ECO:0000256" key="1">
    <source>
        <dbReference type="ARBA" id="ARBA00004651"/>
    </source>
</evidence>
<accession>A0ABY3MWL5</accession>
<keyword evidence="3" id="KW-1003">Cell membrane</keyword>
<name>A0ABY3MWL5_9GAMM</name>
<proteinExistence type="inferred from homology"/>
<comment type="subcellular location">
    <subcellularLocation>
        <location evidence="1">Cell membrane</location>
        <topology evidence="1">Multi-pass membrane protein</topology>
    </subcellularLocation>
</comment>
<protein>
    <submittedName>
        <fullName evidence="10">FtsX-like permease family protein</fullName>
    </submittedName>
</protein>
<dbReference type="PANTHER" id="PTHR30489:SF8">
    <property type="entry name" value="LIPOPROTEIN-RELEASING SYSTEM TRANSMEMBRANE PROTEIN LOLC"/>
    <property type="match status" value="1"/>
</dbReference>
<dbReference type="PANTHER" id="PTHR30489">
    <property type="entry name" value="LIPOPROTEIN-RELEASING SYSTEM TRANSMEMBRANE PROTEIN LOLE"/>
    <property type="match status" value="1"/>
</dbReference>
<evidence type="ECO:0000313" key="11">
    <source>
        <dbReference type="Proteomes" id="UP000815846"/>
    </source>
</evidence>
<evidence type="ECO:0000256" key="7">
    <source>
        <dbReference type="SAM" id="Phobius"/>
    </source>
</evidence>
<feature type="domain" description="ABC3 transporter permease C-terminal" evidence="8">
    <location>
        <begin position="320"/>
        <end position="446"/>
    </location>
</feature>
<dbReference type="InterPro" id="IPR051447">
    <property type="entry name" value="Lipoprotein-release_system"/>
</dbReference>
<gene>
    <name evidence="10" type="ORF">CWS31_010425</name>
</gene>
<evidence type="ECO:0000256" key="4">
    <source>
        <dbReference type="ARBA" id="ARBA00022692"/>
    </source>
</evidence>
<evidence type="ECO:0000256" key="2">
    <source>
        <dbReference type="ARBA" id="ARBA00005236"/>
    </source>
</evidence>
<evidence type="ECO:0000256" key="6">
    <source>
        <dbReference type="ARBA" id="ARBA00023136"/>
    </source>
</evidence>
<feature type="domain" description="MacB-like periplasmic core" evidence="9">
    <location>
        <begin position="27"/>
        <end position="271"/>
    </location>
</feature>
<dbReference type="EMBL" id="PJAI02000010">
    <property type="protein sequence ID" value="TYK65499.1"/>
    <property type="molecule type" value="Genomic_DNA"/>
</dbReference>
<sequence length="453" mass="49746">MFQPISIFIGLRYSRSKSSTGFVSFITFFSTVGILLGVASLITVVSVMNGFEGELKKRILGIIPHVIVSDIGNQYNSQPNNNVIEQKHNLVTNSDNNLDNNLDNKSVTKSWPALRETLLNQPHVLHVSPFLETEALIQSSNALQGVLVQGIMPKFEQENIINTHMVSGRLDTLEVQPYSLVIGQSLANKLKVRLGDDVRLVLPNKSVFTPMGRIPVQRVFTIVGVFHIGSQVDDAMVYIDSHYAAKLLRRNGDGIDKLRLYLDDAFNAKPVVSVLEEQFSTRNSAKGENNLASTITFSTWDESQGALFSAVKMEKNMMWLMLSLIVAVAAFNIVSALVMVVVEKQAEIGILRTLGLARVDIVKIFITQGMINGLWGVCLGGGIGVLLASNLNDIMQLIGIHLLGMGLQKLPVILQWADVLTIIVSALAMSFLATLYPAYQASKTEPAQVLRNE</sequence>
<dbReference type="Pfam" id="PF02687">
    <property type="entry name" value="FtsX"/>
    <property type="match status" value="1"/>
</dbReference>
<dbReference type="Proteomes" id="UP000815846">
    <property type="component" value="Unassembled WGS sequence"/>
</dbReference>
<comment type="similarity">
    <text evidence="2">Belongs to the ABC-4 integral membrane protein family. LolC/E subfamily.</text>
</comment>
<organism evidence="10 11">
    <name type="scientific">Colwellia echini</name>
    <dbReference type="NCBI Taxonomy" id="1982103"/>
    <lineage>
        <taxon>Bacteria</taxon>
        <taxon>Pseudomonadati</taxon>
        <taxon>Pseudomonadota</taxon>
        <taxon>Gammaproteobacteria</taxon>
        <taxon>Alteromonadales</taxon>
        <taxon>Colwelliaceae</taxon>
        <taxon>Colwellia</taxon>
    </lineage>
</organism>
<evidence type="ECO:0000313" key="10">
    <source>
        <dbReference type="EMBL" id="TYK65499.1"/>
    </source>
</evidence>
<comment type="caution">
    <text evidence="10">The sequence shown here is derived from an EMBL/GenBank/DDBJ whole genome shotgun (WGS) entry which is preliminary data.</text>
</comment>
<feature type="transmembrane region" description="Helical" evidence="7">
    <location>
        <begin position="22"/>
        <end position="48"/>
    </location>
</feature>
<dbReference type="InterPro" id="IPR003838">
    <property type="entry name" value="ABC3_permease_C"/>
</dbReference>
<keyword evidence="5 7" id="KW-1133">Transmembrane helix</keyword>